<reference evidence="1" key="1">
    <citation type="submission" date="2022-11" db="EMBL/GenBank/DDBJ databases">
        <title>Centuries of genome instability and evolution in soft-shell clam transmissible cancer (bioRxiv).</title>
        <authorList>
            <person name="Hart S.F.M."/>
            <person name="Yonemitsu M.A."/>
            <person name="Giersch R.M."/>
            <person name="Beal B.F."/>
            <person name="Arriagada G."/>
            <person name="Davis B.W."/>
            <person name="Ostrander E.A."/>
            <person name="Goff S.P."/>
            <person name="Metzger M.J."/>
        </authorList>
    </citation>
    <scope>NUCLEOTIDE SEQUENCE</scope>
    <source>
        <strain evidence="1">MELC-2E11</strain>
        <tissue evidence="1">Siphon/mantle</tissue>
    </source>
</reference>
<dbReference type="EMBL" id="CP111027">
    <property type="protein sequence ID" value="WAR29355.1"/>
    <property type="molecule type" value="Genomic_DNA"/>
</dbReference>
<name>A0ABY7G5B8_MYAAR</name>
<dbReference type="InterPro" id="IPR011029">
    <property type="entry name" value="DEATH-like_dom_sf"/>
</dbReference>
<organism evidence="1 2">
    <name type="scientific">Mya arenaria</name>
    <name type="common">Soft-shell clam</name>
    <dbReference type="NCBI Taxonomy" id="6604"/>
    <lineage>
        <taxon>Eukaryota</taxon>
        <taxon>Metazoa</taxon>
        <taxon>Spiralia</taxon>
        <taxon>Lophotrochozoa</taxon>
        <taxon>Mollusca</taxon>
        <taxon>Bivalvia</taxon>
        <taxon>Autobranchia</taxon>
        <taxon>Heteroconchia</taxon>
        <taxon>Euheterodonta</taxon>
        <taxon>Imparidentia</taxon>
        <taxon>Neoheterodontei</taxon>
        <taxon>Myida</taxon>
        <taxon>Myoidea</taxon>
        <taxon>Myidae</taxon>
        <taxon>Mya</taxon>
    </lineage>
</organism>
<dbReference type="CDD" id="cd01670">
    <property type="entry name" value="Death"/>
    <property type="match status" value="1"/>
</dbReference>
<accession>A0ABY7G5B8</accession>
<keyword evidence="2" id="KW-1185">Reference proteome</keyword>
<feature type="non-terminal residue" evidence="1">
    <location>
        <position position="1"/>
    </location>
</feature>
<evidence type="ECO:0000313" key="1">
    <source>
        <dbReference type="EMBL" id="WAR29355.1"/>
    </source>
</evidence>
<dbReference type="Proteomes" id="UP001164746">
    <property type="component" value="Chromosome 16"/>
</dbReference>
<gene>
    <name evidence="1" type="ORF">MAR_002923</name>
</gene>
<evidence type="ECO:0000313" key="2">
    <source>
        <dbReference type="Proteomes" id="UP001164746"/>
    </source>
</evidence>
<dbReference type="Gene3D" id="1.10.533.10">
    <property type="entry name" value="Death Domain, Fas"/>
    <property type="match status" value="1"/>
</dbReference>
<sequence length="275" mass="31550">RLSLFDESRELNTKLEVAERKLHVLKGVRGHVDGRLVALDKEIRRTQESPDDLDTVISELQVMLKDLDEKNLKSELRNRIKLIRLIKLVICLLYALLNRSGRQRHGSQCNLGTVLILLFRSGVEANPGPGPPRNWKDLPTTVRHLGILSSQIANGWEYYADRLGLTEDDRDVIVAKYPRTQMQIYHMLKLAALLRPNMTMRTMLIILEECTEEFDDMVVAWEKLEDFFADEEEEILIAVQANERDGEGENASSSRGLKRISNFELGESSVKIQRK</sequence>
<protein>
    <submittedName>
        <fullName evidence="1">Uncharacterized protein</fullName>
    </submittedName>
</protein>
<proteinExistence type="predicted"/>